<feature type="non-terminal residue" evidence="2">
    <location>
        <position position="1"/>
    </location>
</feature>
<dbReference type="AlphaFoldDB" id="A0A847EUD5"/>
<dbReference type="EMBL" id="JAAZAL010000117">
    <property type="protein sequence ID" value="NLE31276.1"/>
    <property type="molecule type" value="Genomic_DNA"/>
</dbReference>
<organism evidence="2 3">
    <name type="scientific">Candidatus Dojkabacteria bacterium</name>
    <dbReference type="NCBI Taxonomy" id="2099670"/>
    <lineage>
        <taxon>Bacteria</taxon>
        <taxon>Candidatus Dojkabacteria</taxon>
    </lineage>
</organism>
<dbReference type="Pfam" id="PF13399">
    <property type="entry name" value="LytR_C"/>
    <property type="match status" value="1"/>
</dbReference>
<comment type="caution">
    <text evidence="2">The sequence shown here is derived from an EMBL/GenBank/DDBJ whole genome shotgun (WGS) entry which is preliminary data.</text>
</comment>
<reference evidence="2 3" key="1">
    <citation type="journal article" date="2020" name="Biotechnol. Biofuels">
        <title>New insights from the biogas microbiome by comprehensive genome-resolved metagenomics of nearly 1600 species originating from multiple anaerobic digesters.</title>
        <authorList>
            <person name="Campanaro S."/>
            <person name="Treu L."/>
            <person name="Rodriguez-R L.M."/>
            <person name="Kovalovszki A."/>
            <person name="Ziels R.M."/>
            <person name="Maus I."/>
            <person name="Zhu X."/>
            <person name="Kougias P.G."/>
            <person name="Basile A."/>
            <person name="Luo G."/>
            <person name="Schluter A."/>
            <person name="Konstantinidis K.T."/>
            <person name="Angelidaki I."/>
        </authorList>
    </citation>
    <scope>NUCLEOTIDE SEQUENCE [LARGE SCALE GENOMIC DNA]</scope>
    <source>
        <strain evidence="2">AS06rmzACSIP_421</strain>
    </source>
</reference>
<sequence length="268" mass="30613">GNQLEEGRGFEYAIWQFEQLLGSNIDQYIWITASANRIFSEKLGSSTGEAMYAQYYENGFDVNQDAFFINSFVSKLGWLNLLISSEKFKDSQANIYSSIPTLMGTIIKLKQIHTATLSMKPHLIDLGSSKYLSSQESPIGVGISSYINTDEYDNTWRTFSERMIDRELEKERVRVEIYNGSGMSGYASQYARRIRNSGCEVVRYDNAPNLQDKTEFYVPKPKEFEYSLKVIFELFPGTYETIEGRPSFMTTGDVVIILGKDIPTVYSF</sequence>
<dbReference type="InterPro" id="IPR027381">
    <property type="entry name" value="LytR/CpsA/Psr_C"/>
</dbReference>
<name>A0A847EUD5_9BACT</name>
<dbReference type="Proteomes" id="UP000554004">
    <property type="component" value="Unassembled WGS sequence"/>
</dbReference>
<evidence type="ECO:0000313" key="2">
    <source>
        <dbReference type="EMBL" id="NLE31276.1"/>
    </source>
</evidence>
<proteinExistence type="predicted"/>
<accession>A0A847EUD5</accession>
<evidence type="ECO:0000259" key="1">
    <source>
        <dbReference type="Pfam" id="PF13399"/>
    </source>
</evidence>
<feature type="domain" description="LytR/CpsA/Psr regulator C-terminal" evidence="1">
    <location>
        <begin position="172"/>
        <end position="261"/>
    </location>
</feature>
<protein>
    <submittedName>
        <fullName evidence="2">LytR C-terminal domain-containing protein</fullName>
    </submittedName>
</protein>
<evidence type="ECO:0000313" key="3">
    <source>
        <dbReference type="Proteomes" id="UP000554004"/>
    </source>
</evidence>
<dbReference type="Gene3D" id="3.30.70.2390">
    <property type="match status" value="1"/>
</dbReference>
<gene>
    <name evidence="2" type="ORF">GX618_03305</name>
</gene>